<evidence type="ECO:0000256" key="4">
    <source>
        <dbReference type="ARBA" id="ARBA00022490"/>
    </source>
</evidence>
<evidence type="ECO:0000256" key="3">
    <source>
        <dbReference type="ARBA" id="ARBA00020733"/>
    </source>
</evidence>
<dbReference type="AlphaFoldDB" id="A0A6A5T4R3"/>
<dbReference type="GO" id="GO:0005737">
    <property type="term" value="C:cytoplasm"/>
    <property type="evidence" value="ECO:0007669"/>
    <property type="project" value="UniProtKB-SubCell"/>
</dbReference>
<accession>A0A6A5T4R3</accession>
<comment type="function">
    <text evidence="7">May act as a negative regulator of salt tolerance.</text>
</comment>
<keyword evidence="6 7" id="KW-0175">Coiled coil</keyword>
<comment type="subcellular location">
    <subcellularLocation>
        <location evidence="1 7">Cytoplasm</location>
    </subcellularLocation>
</comment>
<organism evidence="9 10">
    <name type="scientific">Clathrospora elynae</name>
    <dbReference type="NCBI Taxonomy" id="706981"/>
    <lineage>
        <taxon>Eukaryota</taxon>
        <taxon>Fungi</taxon>
        <taxon>Dikarya</taxon>
        <taxon>Ascomycota</taxon>
        <taxon>Pezizomycotina</taxon>
        <taxon>Dothideomycetes</taxon>
        <taxon>Pleosporomycetidae</taxon>
        <taxon>Pleosporales</taxon>
        <taxon>Diademaceae</taxon>
        <taxon>Clathrospora</taxon>
    </lineage>
</organism>
<dbReference type="InterPro" id="IPR025279">
    <property type="entry name" value="NST1"/>
</dbReference>
<keyword evidence="10" id="KW-1185">Reference proteome</keyword>
<proteinExistence type="inferred from homology"/>
<keyword evidence="5 7" id="KW-0346">Stress response</keyword>
<sequence>MAQGTRGPALAPMPPNGTAPHDATPSAVNRKKQKRREKEAAKKAAQDPSPPALAATVVTQHYTDADAEHDGPPYDDDDDDDDDADFYSDEDVEHYEHAYGTNGHYPQRYPHVPLPGASGKKPRRKKKAPSAPPPLAYAQHVASRHSPAPAHAMPPAHAVMRSGQKKDRIWNTSSIEERERIREFWLSLGEDERKSLVKIEKEAVLKKMKEQQKHSCSCTVCGRKRTAIEEELEVLYDAYYEELEQYAHHQQDVASFMPEANYGSASSAPTPRPLLNTHPPPGHYDDDEEDYESGEEEEEDSDYNSEISSEGDYSSEERSLPPPEASDFLQFGSSLQVKGMHISNQCRVHADSSF</sequence>
<feature type="compositionally biased region" description="Acidic residues" evidence="8">
    <location>
        <begin position="285"/>
        <end position="303"/>
    </location>
</feature>
<evidence type="ECO:0000313" key="9">
    <source>
        <dbReference type="EMBL" id="KAF1947593.1"/>
    </source>
</evidence>
<comment type="similarity">
    <text evidence="2 7">Belongs to the NST1 family.</text>
</comment>
<evidence type="ECO:0000256" key="5">
    <source>
        <dbReference type="ARBA" id="ARBA00023016"/>
    </source>
</evidence>
<gene>
    <name evidence="9" type="ORF">EJ02DRAFT_449082</name>
</gene>
<evidence type="ECO:0000256" key="1">
    <source>
        <dbReference type="ARBA" id="ARBA00004496"/>
    </source>
</evidence>
<dbReference type="Pfam" id="PF13945">
    <property type="entry name" value="NST1"/>
    <property type="match status" value="1"/>
</dbReference>
<evidence type="ECO:0000256" key="8">
    <source>
        <dbReference type="SAM" id="MobiDB-lite"/>
    </source>
</evidence>
<dbReference type="Proteomes" id="UP000800038">
    <property type="component" value="Unassembled WGS sequence"/>
</dbReference>
<evidence type="ECO:0000256" key="2">
    <source>
        <dbReference type="ARBA" id="ARBA00007112"/>
    </source>
</evidence>
<protein>
    <recommendedName>
        <fullName evidence="3 7">Stress response protein NST1</fullName>
    </recommendedName>
</protein>
<reference evidence="9" key="1">
    <citation type="journal article" date="2020" name="Stud. Mycol.">
        <title>101 Dothideomycetes genomes: a test case for predicting lifestyles and emergence of pathogens.</title>
        <authorList>
            <person name="Haridas S."/>
            <person name="Albert R."/>
            <person name="Binder M."/>
            <person name="Bloem J."/>
            <person name="Labutti K."/>
            <person name="Salamov A."/>
            <person name="Andreopoulos B."/>
            <person name="Baker S."/>
            <person name="Barry K."/>
            <person name="Bills G."/>
            <person name="Bluhm B."/>
            <person name="Cannon C."/>
            <person name="Castanera R."/>
            <person name="Culley D."/>
            <person name="Daum C."/>
            <person name="Ezra D."/>
            <person name="Gonzalez J."/>
            <person name="Henrissat B."/>
            <person name="Kuo A."/>
            <person name="Liang C."/>
            <person name="Lipzen A."/>
            <person name="Lutzoni F."/>
            <person name="Magnuson J."/>
            <person name="Mondo S."/>
            <person name="Nolan M."/>
            <person name="Ohm R."/>
            <person name="Pangilinan J."/>
            <person name="Park H.-J."/>
            <person name="Ramirez L."/>
            <person name="Alfaro M."/>
            <person name="Sun H."/>
            <person name="Tritt A."/>
            <person name="Yoshinaga Y."/>
            <person name="Zwiers L.-H."/>
            <person name="Turgeon B."/>
            <person name="Goodwin S."/>
            <person name="Spatafora J."/>
            <person name="Crous P."/>
            <person name="Grigoriev I."/>
        </authorList>
    </citation>
    <scope>NUCLEOTIDE SEQUENCE</scope>
    <source>
        <strain evidence="9">CBS 161.51</strain>
    </source>
</reference>
<evidence type="ECO:0000256" key="6">
    <source>
        <dbReference type="ARBA" id="ARBA00023054"/>
    </source>
</evidence>
<evidence type="ECO:0000256" key="7">
    <source>
        <dbReference type="RuleBase" id="RU049441"/>
    </source>
</evidence>
<feature type="compositionally biased region" description="Low complexity" evidence="8">
    <location>
        <begin position="140"/>
        <end position="161"/>
    </location>
</feature>
<dbReference type="OrthoDB" id="21629at2759"/>
<feature type="compositionally biased region" description="Basic and acidic residues" evidence="8">
    <location>
        <begin position="36"/>
        <end position="45"/>
    </location>
</feature>
<name>A0A6A5T4R3_9PLEO</name>
<feature type="region of interest" description="Disordered" evidence="8">
    <location>
        <begin position="260"/>
        <end position="328"/>
    </location>
</feature>
<keyword evidence="4 7" id="KW-0963">Cytoplasm</keyword>
<feature type="compositionally biased region" description="Acidic residues" evidence="8">
    <location>
        <begin position="73"/>
        <end position="93"/>
    </location>
</feature>
<feature type="compositionally biased region" description="Basic and acidic residues" evidence="8">
    <location>
        <begin position="63"/>
        <end position="72"/>
    </location>
</feature>
<dbReference type="EMBL" id="ML975997">
    <property type="protein sequence ID" value="KAF1947593.1"/>
    <property type="molecule type" value="Genomic_DNA"/>
</dbReference>
<feature type="region of interest" description="Disordered" evidence="8">
    <location>
        <begin position="1"/>
        <end position="166"/>
    </location>
</feature>
<evidence type="ECO:0000313" key="10">
    <source>
        <dbReference type="Proteomes" id="UP000800038"/>
    </source>
</evidence>